<dbReference type="PROSITE" id="PS51375">
    <property type="entry name" value="PPR"/>
    <property type="match status" value="5"/>
</dbReference>
<dbReference type="InterPro" id="IPR002885">
    <property type="entry name" value="PPR_rpt"/>
</dbReference>
<dbReference type="Proteomes" id="UP001632038">
    <property type="component" value="Unassembled WGS sequence"/>
</dbReference>
<dbReference type="PANTHER" id="PTHR47926">
    <property type="entry name" value="PENTATRICOPEPTIDE REPEAT-CONTAINING PROTEIN"/>
    <property type="match status" value="1"/>
</dbReference>
<evidence type="ECO:0008006" key="6">
    <source>
        <dbReference type="Google" id="ProtNLM"/>
    </source>
</evidence>
<dbReference type="Pfam" id="PF01535">
    <property type="entry name" value="PPR"/>
    <property type="match status" value="8"/>
</dbReference>
<dbReference type="InterPro" id="IPR046848">
    <property type="entry name" value="E_motif"/>
</dbReference>
<dbReference type="Pfam" id="PF13041">
    <property type="entry name" value="PPR_2"/>
    <property type="match status" value="1"/>
</dbReference>
<evidence type="ECO:0000313" key="5">
    <source>
        <dbReference type="Proteomes" id="UP001632038"/>
    </source>
</evidence>
<dbReference type="FunFam" id="1.25.40.10:FF:000475">
    <property type="entry name" value="Pentatricopeptide repeat-containing protein At5g40410, mitochondrial"/>
    <property type="match status" value="1"/>
</dbReference>
<keyword evidence="5" id="KW-1185">Reference proteome</keyword>
<keyword evidence="1" id="KW-0677">Repeat</keyword>
<gene>
    <name evidence="4" type="ORF">CASFOL_033522</name>
</gene>
<evidence type="ECO:0000313" key="4">
    <source>
        <dbReference type="EMBL" id="KAL3622111.1"/>
    </source>
</evidence>
<name>A0ABD3BYC7_9LAMI</name>
<feature type="repeat" description="PPR" evidence="2">
    <location>
        <begin position="462"/>
        <end position="496"/>
    </location>
</feature>
<evidence type="ECO:0000256" key="2">
    <source>
        <dbReference type="PROSITE-ProRule" id="PRU00708"/>
    </source>
</evidence>
<dbReference type="Gene3D" id="1.25.40.10">
    <property type="entry name" value="Tetratricopeptide repeat domain"/>
    <property type="match status" value="5"/>
</dbReference>
<feature type="repeat" description="PPR" evidence="2">
    <location>
        <begin position="55"/>
        <end position="89"/>
    </location>
</feature>
<reference evidence="5" key="1">
    <citation type="journal article" date="2024" name="IScience">
        <title>Strigolactones Initiate the Formation of Haustorium-like Structures in Castilleja.</title>
        <authorList>
            <person name="Buerger M."/>
            <person name="Peterson D."/>
            <person name="Chory J."/>
        </authorList>
    </citation>
    <scope>NUCLEOTIDE SEQUENCE [LARGE SCALE GENOMIC DNA]</scope>
</reference>
<feature type="region of interest" description="Disordered" evidence="3">
    <location>
        <begin position="1"/>
        <end position="27"/>
    </location>
</feature>
<evidence type="ECO:0000256" key="1">
    <source>
        <dbReference type="ARBA" id="ARBA00022737"/>
    </source>
</evidence>
<dbReference type="FunFam" id="1.25.40.10:FF:000090">
    <property type="entry name" value="Pentatricopeptide repeat-containing protein, chloroplastic"/>
    <property type="match status" value="1"/>
</dbReference>
<dbReference type="EMBL" id="JAVIJP010000060">
    <property type="protein sequence ID" value="KAL3622111.1"/>
    <property type="molecule type" value="Genomic_DNA"/>
</dbReference>
<dbReference type="Pfam" id="PF20431">
    <property type="entry name" value="E_motif"/>
    <property type="match status" value="1"/>
</dbReference>
<accession>A0ABD3BYC7</accession>
<comment type="caution">
    <text evidence="4">The sequence shown here is derived from an EMBL/GenBank/DDBJ whole genome shotgun (WGS) entry which is preliminary data.</text>
</comment>
<dbReference type="AlphaFoldDB" id="A0ABD3BYC7"/>
<dbReference type="InterPro" id="IPR046960">
    <property type="entry name" value="PPR_At4g14850-like_plant"/>
</dbReference>
<dbReference type="NCBIfam" id="TIGR00756">
    <property type="entry name" value="PPR"/>
    <property type="match status" value="3"/>
</dbReference>
<evidence type="ECO:0000256" key="3">
    <source>
        <dbReference type="SAM" id="MobiDB-lite"/>
    </source>
</evidence>
<feature type="repeat" description="PPR" evidence="2">
    <location>
        <begin position="360"/>
        <end position="394"/>
    </location>
</feature>
<dbReference type="PANTHER" id="PTHR47926:SF414">
    <property type="entry name" value="PENTATRICOPEPTIDE REPEAT-CONTAINING PROTEIN DOT4, CHLOROPLASTIC-LIKE"/>
    <property type="match status" value="1"/>
</dbReference>
<protein>
    <recommendedName>
        <fullName evidence="6">Pentatricopeptide repeat-containing protein</fullName>
    </recommendedName>
</protein>
<feature type="repeat" description="PPR" evidence="2">
    <location>
        <begin position="157"/>
        <end position="191"/>
    </location>
</feature>
<proteinExistence type="predicted"/>
<sequence>MSNVARSRSAHQLFDKITKRHPSPRTSANLKTQEHLQLNRINLVDTVEYFVQNDIVKSWSSKISSLVRQNRPQEAIHIFKSMLAHRKPPNFVTVLSVIKAVGSLDSNVLACGMIHGFSIKTGLIDSQVAVVTAFVGVYGDWDMKSAYKLFDQTPNKDVVLFSAMVSACVSNGEFLGAFKLLRKMILFGLQPNHITISSLLPACSELAALKLGREIHCYSIKNSLYCNIICRNSILDMYSKCGQLEAALKVFERMENKDIISWRIIIRSCVDNEMARKALEIFFDLRAFSDEKVDEYVIQEIVRAYSQLDKNYNIPGFHCLVLKTGFTVVISVMTGFIQAYAKFGNIDSARKVFDNLDSKDVIAYSSMIAIYAQSTRPYNAFDMLKQMLLSDEKPNEFTFVSLLLACTSLDVIHTGESVHAYITKHGYSTNTFLTSALIDMYCKLGKMGQAETVFDEKSDSKDLICWSSMINGYAINGYGDNVLECFSNMLSNGILPNDVIFISLLSACSHCGLEYEGWSWFRAMDMKYGIKPKLAHYACMVDMLSRHGNIEEAIEFVNNMPIEPDKRIWGAILAGCKNVGGPTEILELVAKKLIGLDPENTSYYVVLSNVFADQGRWEEVEKLRNLIDTKSLKKVVGYSFI</sequence>
<dbReference type="InterPro" id="IPR011990">
    <property type="entry name" value="TPR-like_helical_dom_sf"/>
</dbReference>
<organism evidence="4 5">
    <name type="scientific">Castilleja foliolosa</name>
    <dbReference type="NCBI Taxonomy" id="1961234"/>
    <lineage>
        <taxon>Eukaryota</taxon>
        <taxon>Viridiplantae</taxon>
        <taxon>Streptophyta</taxon>
        <taxon>Embryophyta</taxon>
        <taxon>Tracheophyta</taxon>
        <taxon>Spermatophyta</taxon>
        <taxon>Magnoliopsida</taxon>
        <taxon>eudicotyledons</taxon>
        <taxon>Gunneridae</taxon>
        <taxon>Pentapetalae</taxon>
        <taxon>asterids</taxon>
        <taxon>lamiids</taxon>
        <taxon>Lamiales</taxon>
        <taxon>Orobanchaceae</taxon>
        <taxon>Pedicularideae</taxon>
        <taxon>Castillejinae</taxon>
        <taxon>Castilleja</taxon>
    </lineage>
</organism>
<feature type="repeat" description="PPR" evidence="2">
    <location>
        <begin position="227"/>
        <end position="261"/>
    </location>
</feature>